<evidence type="ECO:0000256" key="7">
    <source>
        <dbReference type="PROSITE-ProRule" id="PRU00433"/>
    </source>
</evidence>
<evidence type="ECO:0000256" key="3">
    <source>
        <dbReference type="ARBA" id="ARBA00022723"/>
    </source>
</evidence>
<feature type="chain" id="PRO_5013168543" evidence="8">
    <location>
        <begin position="25"/>
        <end position="406"/>
    </location>
</feature>
<dbReference type="GO" id="GO:0009055">
    <property type="term" value="F:electron transfer activity"/>
    <property type="evidence" value="ECO:0007669"/>
    <property type="project" value="InterPro"/>
</dbReference>
<sequence>MSKKTVEICALILCLAAEPAVTHALTPSEALGKAIFFDKNLSFNGDQACAACHMPNTGWTGPDSGINATGAVYEGSISGRFGNRKPPSSAYATFSPVLHYVIENNEALFLGGNFWNGRATGERLGNPAADQALGPFLNPVEQALSSPADVVSRVCNGTYAGLFLQVWGPDACAPDKVDAAYRYIARSVAAFEASPESNAFTSKYDYFLKGKARLTLREKIGLKLFKGKAKCANCHILDPGPDGQPPLFTDFTYDNIGVPRNPDNPFYTQPEFNPEGAAWVDLGLGEFLSSRTDYQQFAWENRGKQKVPTLRNVDKRPYREFAKAYAHNGYFKTLKGIVHFYNTRDVKPACSDPFTREADALAQNCWPEPEVPENVNTAEMGNLHLTNAQENAIVAFLKTLSDGYKP</sequence>
<keyword evidence="4 8" id="KW-0732">Signal</keyword>
<keyword evidence="3 7" id="KW-0479">Metal-binding</keyword>
<dbReference type="Pfam" id="PF03150">
    <property type="entry name" value="CCP_MauG"/>
    <property type="match status" value="1"/>
</dbReference>
<dbReference type="KEGG" id="mmai:sS8_1958"/>
<organism evidence="10 11">
    <name type="scientific">Methylocaldum marinum</name>
    <dbReference type="NCBI Taxonomy" id="1432792"/>
    <lineage>
        <taxon>Bacteria</taxon>
        <taxon>Pseudomonadati</taxon>
        <taxon>Pseudomonadota</taxon>
        <taxon>Gammaproteobacteria</taxon>
        <taxon>Methylococcales</taxon>
        <taxon>Methylococcaceae</taxon>
        <taxon>Methylocaldum</taxon>
    </lineage>
</organism>
<keyword evidence="5" id="KW-0560">Oxidoreductase</keyword>
<feature type="signal peptide" evidence="8">
    <location>
        <begin position="1"/>
        <end position="24"/>
    </location>
</feature>
<gene>
    <name evidence="10" type="ORF">sS8_1958</name>
</gene>
<name>A0A250KQU4_9GAMM</name>
<dbReference type="GO" id="GO:0046872">
    <property type="term" value="F:metal ion binding"/>
    <property type="evidence" value="ECO:0007669"/>
    <property type="project" value="UniProtKB-KW"/>
</dbReference>
<keyword evidence="2 7" id="KW-0349">Heme</keyword>
<evidence type="ECO:0000256" key="6">
    <source>
        <dbReference type="ARBA" id="ARBA00023004"/>
    </source>
</evidence>
<evidence type="ECO:0000259" key="9">
    <source>
        <dbReference type="PROSITE" id="PS51007"/>
    </source>
</evidence>
<accession>A0A250KQU4</accession>
<evidence type="ECO:0000256" key="2">
    <source>
        <dbReference type="ARBA" id="ARBA00022617"/>
    </source>
</evidence>
<dbReference type="SUPFAM" id="SSF46626">
    <property type="entry name" value="Cytochrome c"/>
    <property type="match status" value="2"/>
</dbReference>
<evidence type="ECO:0000256" key="5">
    <source>
        <dbReference type="ARBA" id="ARBA00023002"/>
    </source>
</evidence>
<dbReference type="OrthoDB" id="9805202at2"/>
<dbReference type="GO" id="GO:0030313">
    <property type="term" value="C:cell envelope"/>
    <property type="evidence" value="ECO:0007669"/>
    <property type="project" value="UniProtKB-SubCell"/>
</dbReference>
<proteinExistence type="predicted"/>
<dbReference type="RefSeq" id="WP_119632686.1">
    <property type="nucleotide sequence ID" value="NZ_AP017928.1"/>
</dbReference>
<dbReference type="AlphaFoldDB" id="A0A250KQU4"/>
<protein>
    <submittedName>
        <fullName evidence="10">Cytochrome c, 2 heme-binding sites</fullName>
    </submittedName>
</protein>
<dbReference type="InterPro" id="IPR009056">
    <property type="entry name" value="Cyt_c-like_dom"/>
</dbReference>
<dbReference type="GO" id="GO:0020037">
    <property type="term" value="F:heme binding"/>
    <property type="evidence" value="ECO:0007669"/>
    <property type="project" value="InterPro"/>
</dbReference>
<dbReference type="EMBL" id="AP017928">
    <property type="protein sequence ID" value="BBA33912.1"/>
    <property type="molecule type" value="Genomic_DNA"/>
</dbReference>
<dbReference type="InterPro" id="IPR036909">
    <property type="entry name" value="Cyt_c-like_dom_sf"/>
</dbReference>
<dbReference type="InterPro" id="IPR004852">
    <property type="entry name" value="Di-haem_cyt_c_peroxidsae"/>
</dbReference>
<evidence type="ECO:0000256" key="1">
    <source>
        <dbReference type="ARBA" id="ARBA00004196"/>
    </source>
</evidence>
<keyword evidence="6 7" id="KW-0408">Iron</keyword>
<evidence type="ECO:0000256" key="4">
    <source>
        <dbReference type="ARBA" id="ARBA00022729"/>
    </source>
</evidence>
<feature type="domain" description="Cytochrome c" evidence="9">
    <location>
        <begin position="27"/>
        <end position="188"/>
    </location>
</feature>
<keyword evidence="11" id="KW-1185">Reference proteome</keyword>
<reference evidence="10 11" key="1">
    <citation type="submission" date="2016-12" db="EMBL/GenBank/DDBJ databases">
        <title>Genome sequencing of Methylocaldum marinum.</title>
        <authorList>
            <person name="Takeuchi M."/>
            <person name="Kamagata Y."/>
            <person name="Hiraoka S."/>
            <person name="Oshima K."/>
            <person name="Hattori M."/>
            <person name="Iwasaki W."/>
        </authorList>
    </citation>
    <scope>NUCLEOTIDE SEQUENCE [LARGE SCALE GENOMIC DNA]</scope>
    <source>
        <strain evidence="10 11">S8</strain>
    </source>
</reference>
<dbReference type="PANTHER" id="PTHR30600:SF10">
    <property type="entry name" value="BLL6722 PROTEIN"/>
    <property type="match status" value="1"/>
</dbReference>
<dbReference type="PROSITE" id="PS51007">
    <property type="entry name" value="CYTC"/>
    <property type="match status" value="2"/>
</dbReference>
<dbReference type="Proteomes" id="UP000266313">
    <property type="component" value="Chromosome"/>
</dbReference>
<dbReference type="InterPro" id="IPR051395">
    <property type="entry name" value="Cytochrome_c_Peroxidase/MauG"/>
</dbReference>
<evidence type="ECO:0000313" key="10">
    <source>
        <dbReference type="EMBL" id="BBA33912.1"/>
    </source>
</evidence>
<evidence type="ECO:0000313" key="11">
    <source>
        <dbReference type="Proteomes" id="UP000266313"/>
    </source>
</evidence>
<comment type="subcellular location">
    <subcellularLocation>
        <location evidence="1">Cell envelope</location>
    </subcellularLocation>
</comment>
<evidence type="ECO:0000256" key="8">
    <source>
        <dbReference type="SAM" id="SignalP"/>
    </source>
</evidence>
<dbReference type="PANTHER" id="PTHR30600">
    <property type="entry name" value="CYTOCHROME C PEROXIDASE-RELATED"/>
    <property type="match status" value="1"/>
</dbReference>
<dbReference type="GO" id="GO:0004130">
    <property type="term" value="F:cytochrome-c peroxidase activity"/>
    <property type="evidence" value="ECO:0007669"/>
    <property type="project" value="TreeGrafter"/>
</dbReference>
<dbReference type="Gene3D" id="1.10.760.10">
    <property type="entry name" value="Cytochrome c-like domain"/>
    <property type="match status" value="2"/>
</dbReference>
<feature type="domain" description="Cytochrome c" evidence="9">
    <location>
        <begin position="216"/>
        <end position="401"/>
    </location>
</feature>